<comment type="caution">
    <text evidence="2">The sequence shown here is derived from an EMBL/GenBank/DDBJ whole genome shotgun (WGS) entry which is preliminary data.</text>
</comment>
<reference evidence="2" key="1">
    <citation type="submission" date="2021-06" db="EMBL/GenBank/DDBJ databases">
        <authorList>
            <person name="Kallberg Y."/>
            <person name="Tangrot J."/>
            <person name="Rosling A."/>
        </authorList>
    </citation>
    <scope>NUCLEOTIDE SEQUENCE</scope>
    <source>
        <strain evidence="2">FL130A</strain>
    </source>
</reference>
<dbReference type="Proteomes" id="UP000789508">
    <property type="component" value="Unassembled WGS sequence"/>
</dbReference>
<dbReference type="OrthoDB" id="2157839at2759"/>
<dbReference type="AlphaFoldDB" id="A0A9N9CXG8"/>
<dbReference type="SUPFAM" id="SSF81383">
    <property type="entry name" value="F-box domain"/>
    <property type="match status" value="1"/>
</dbReference>
<sequence length="507" mass="58465">MASTKKDLSSPILFIEILQEIFEHFRDLQTLFSCLLVNRQWCRAVIPMLWRDPFVKGPSPKIIQLYMRSLPESARCRLMEAGIRQISDLTGPPTFAYHSILKRLRFGDIFNSITAWLVPHKIKVDIQDKIMISEVLREILTLILQSADSLDELIIEIYKAQFVEMSKNNFVFPEFDGVDQSLKKIRKFHFKGDYLSQDLWKPMTEKITEITHLRVESIFENDPESTANFIKQQKNLAHLCLSFGGSWRALTSLASMGKSIKTLSFFKLDFEFIDEMAIKGLKSCINLRALDLEYCLNCDSIGLIEAVKSFQNLKYFACLSERRTMPTEIVKTVLETSGNKLEFLFLNPLSWDTMVHQEIIDSLIANGQALKFLELSGINEMNTGRILSACPNLIDFIFCSHGNNNYALLTKIAKTAPVTLRHLRININGHQMSIAELRIFLEDLQFKLKSFHVGAPHPEDLKTFLNSNRIKDTYPPGRIEFLRKKFIPTFGLEENRFARIPEEFFGR</sequence>
<dbReference type="SUPFAM" id="SSF52047">
    <property type="entry name" value="RNI-like"/>
    <property type="match status" value="1"/>
</dbReference>
<dbReference type="Gene3D" id="3.80.10.10">
    <property type="entry name" value="Ribonuclease Inhibitor"/>
    <property type="match status" value="1"/>
</dbReference>
<accession>A0A9N9CXG8</accession>
<dbReference type="InterPro" id="IPR001810">
    <property type="entry name" value="F-box_dom"/>
</dbReference>
<dbReference type="Pfam" id="PF12937">
    <property type="entry name" value="F-box-like"/>
    <property type="match status" value="1"/>
</dbReference>
<dbReference type="EMBL" id="CAJVPS010005890">
    <property type="protein sequence ID" value="CAG8619715.1"/>
    <property type="molecule type" value="Genomic_DNA"/>
</dbReference>
<keyword evidence="3" id="KW-1185">Reference proteome</keyword>
<protein>
    <submittedName>
        <fullName evidence="2">8331_t:CDS:1</fullName>
    </submittedName>
</protein>
<proteinExistence type="predicted"/>
<organism evidence="2 3">
    <name type="scientific">Ambispora leptoticha</name>
    <dbReference type="NCBI Taxonomy" id="144679"/>
    <lineage>
        <taxon>Eukaryota</taxon>
        <taxon>Fungi</taxon>
        <taxon>Fungi incertae sedis</taxon>
        <taxon>Mucoromycota</taxon>
        <taxon>Glomeromycotina</taxon>
        <taxon>Glomeromycetes</taxon>
        <taxon>Archaeosporales</taxon>
        <taxon>Ambisporaceae</taxon>
        <taxon>Ambispora</taxon>
    </lineage>
</organism>
<evidence type="ECO:0000313" key="3">
    <source>
        <dbReference type="Proteomes" id="UP000789508"/>
    </source>
</evidence>
<feature type="domain" description="F-box" evidence="1">
    <location>
        <begin position="16"/>
        <end position="55"/>
    </location>
</feature>
<name>A0A9N9CXG8_9GLOM</name>
<gene>
    <name evidence="2" type="ORF">ALEPTO_LOCUS8914</name>
</gene>
<evidence type="ECO:0000259" key="1">
    <source>
        <dbReference type="Pfam" id="PF12937"/>
    </source>
</evidence>
<evidence type="ECO:0000313" key="2">
    <source>
        <dbReference type="EMBL" id="CAG8619715.1"/>
    </source>
</evidence>
<dbReference type="InterPro" id="IPR036047">
    <property type="entry name" value="F-box-like_dom_sf"/>
</dbReference>
<dbReference type="InterPro" id="IPR032675">
    <property type="entry name" value="LRR_dom_sf"/>
</dbReference>